<accession>G7WNH9</accession>
<evidence type="ECO:0000313" key="1">
    <source>
        <dbReference type="EMBL" id="AET63955.1"/>
    </source>
</evidence>
<dbReference type="HOGENOM" id="CLU_679007_0_0_2"/>
<dbReference type="Proteomes" id="UP000005877">
    <property type="component" value="Chromosome"/>
</dbReference>
<dbReference type="InterPro" id="IPR008979">
    <property type="entry name" value="Galactose-bd-like_sf"/>
</dbReference>
<dbReference type="GeneID" id="12509746"/>
<evidence type="ECO:0000313" key="2">
    <source>
        <dbReference type="Proteomes" id="UP000005877"/>
    </source>
</evidence>
<dbReference type="KEGG" id="mhi:Mhar_0577"/>
<dbReference type="RefSeq" id="WP_014586140.1">
    <property type="nucleotide sequence ID" value="NC_017527.1"/>
</dbReference>
<proteinExistence type="predicted"/>
<protein>
    <submittedName>
        <fullName evidence="1">Uncharacterized protein</fullName>
    </submittedName>
</protein>
<dbReference type="SUPFAM" id="SSF49785">
    <property type="entry name" value="Galactose-binding domain-like"/>
    <property type="match status" value="1"/>
</dbReference>
<keyword evidence="2" id="KW-1185">Reference proteome</keyword>
<sequence length="405" mass="42796">MTGLIDGSFEALMAAAEKVDGLLQGRRSRWGIVAILFFLLLGYALAPAPSEPGTPCPPEKTAGIGLSPPLWWVGGGPETPVLSSIGLDPNSRIDYHLLLGAAGEDMTPVGRARGGREMESLSINLTAPLAPGTAYQWQVVAENRIKKRAPGEVWTFTTRPLPEIELFEADASILDLGEEVTLRWSVENATEADMGPGVGPVPLRGEVRSAPRENVTYTLTGRNFAGSVSSSLDVTVLSPLAIDSMAGGWSTYEDGRGSAISGIRAVPGVVDDATRISFDLSPGGVAGIAKVFSSTAGEGGLNLAGTDGLSFHFRGGGDPTAFEVMIVDGNGSLYRRLWDEGAVPGEWARMEARYEEFGGAGAEGICEEIGNVIEFRFLVSVGDGDEGASGWIAIDDLEAFHRWRK</sequence>
<dbReference type="AlphaFoldDB" id="G7WNH9"/>
<gene>
    <name evidence="1" type="ordered locus">Mhar_0577</name>
</gene>
<organism evidence="1 2">
    <name type="scientific">Methanothrix harundinacea (strain 6Ac)</name>
    <name type="common">Methanosaeta harundinacea</name>
    <dbReference type="NCBI Taxonomy" id="1110509"/>
    <lineage>
        <taxon>Archaea</taxon>
        <taxon>Methanobacteriati</taxon>
        <taxon>Methanobacteriota</taxon>
        <taxon>Stenosarchaea group</taxon>
        <taxon>Methanomicrobia</taxon>
        <taxon>Methanotrichales</taxon>
        <taxon>Methanotrichaceae</taxon>
        <taxon>Methanothrix</taxon>
    </lineage>
</organism>
<dbReference type="PATRIC" id="fig|1110509.7.peg.635"/>
<reference evidence="1 2" key="1">
    <citation type="journal article" date="2012" name="PLoS ONE">
        <title>The genome characteristics and predicted function of methyl-group oxidation pathway in the obligate aceticlastic methanogens, Methanosaeta spp.</title>
        <authorList>
            <person name="Zhu J."/>
            <person name="Zheng H."/>
            <person name="Ai G."/>
            <person name="Zhang G."/>
            <person name="Liu D."/>
            <person name="Liu X."/>
            <person name="Dong X."/>
        </authorList>
    </citation>
    <scope>NUCLEOTIDE SEQUENCE [LARGE SCALE GENOMIC DNA]</scope>
    <source>
        <strain evidence="1 2">6Ac</strain>
    </source>
</reference>
<name>G7WNH9_METH6</name>
<dbReference type="EMBL" id="CP003117">
    <property type="protein sequence ID" value="AET63955.1"/>
    <property type="molecule type" value="Genomic_DNA"/>
</dbReference>